<dbReference type="Pfam" id="PF12774">
    <property type="entry name" value="AAA_6"/>
    <property type="match status" value="2"/>
</dbReference>
<dbReference type="FunFam" id="1.20.920.20:FF:000002">
    <property type="entry name" value="Cytoplasmic dynein 1 heavy chain"/>
    <property type="match status" value="1"/>
</dbReference>
<gene>
    <name evidence="17" type="ORF">PTSG_06350</name>
</gene>
<dbReference type="Pfam" id="PF12781">
    <property type="entry name" value="AAA_9"/>
    <property type="match status" value="1"/>
</dbReference>
<dbReference type="Gene3D" id="1.10.287.2620">
    <property type="match status" value="1"/>
</dbReference>
<dbReference type="InterPro" id="IPR024743">
    <property type="entry name" value="Dynein_HC_stalk"/>
</dbReference>
<dbReference type="RefSeq" id="XP_004993240.1">
    <property type="nucleotide sequence ID" value="XM_004993183.1"/>
</dbReference>
<dbReference type="InterPro" id="IPR003593">
    <property type="entry name" value="AAA+_ATPase"/>
</dbReference>
<dbReference type="FunFam" id="1.10.8.1220:FF:000002">
    <property type="entry name" value="cytoplasmic dynein 1 heavy chain 1-like"/>
    <property type="match status" value="1"/>
</dbReference>
<comment type="subcellular location">
    <subcellularLocation>
        <location evidence="1">Cytoplasm</location>
        <location evidence="1">Cytoskeleton</location>
    </subcellularLocation>
</comment>
<dbReference type="SUPFAM" id="SSF52540">
    <property type="entry name" value="P-loop containing nucleoside triphosphate hydrolases"/>
    <property type="match status" value="4"/>
</dbReference>
<keyword evidence="18" id="KW-1185">Reference proteome</keyword>
<reference evidence="17" key="1">
    <citation type="submission" date="2009-08" db="EMBL/GenBank/DDBJ databases">
        <title>Annotation of Salpingoeca rosetta.</title>
        <authorList>
            <consortium name="The Broad Institute Genome Sequencing Platform"/>
            <person name="Russ C."/>
            <person name="Cuomo C."/>
            <person name="Burger G."/>
            <person name="Gray M.W."/>
            <person name="Holland P.W.H."/>
            <person name="King N."/>
            <person name="Lang F.B.F."/>
            <person name="Roger A.J."/>
            <person name="Ruiz-Trillo I."/>
            <person name="Young S.K."/>
            <person name="Zeng Q."/>
            <person name="Gargeya S."/>
            <person name="Alvarado L."/>
            <person name="Berlin A."/>
            <person name="Chapman S.B."/>
            <person name="Chen Z."/>
            <person name="Freedman E."/>
            <person name="Gellesch M."/>
            <person name="Goldberg J."/>
            <person name="Griggs A."/>
            <person name="Gujja S."/>
            <person name="Heilman E."/>
            <person name="Heiman D."/>
            <person name="Howarth C."/>
            <person name="Mehta T."/>
            <person name="Neiman D."/>
            <person name="Pearson M."/>
            <person name="Roberts A."/>
            <person name="Saif S."/>
            <person name="Shea T."/>
            <person name="Shenoy N."/>
            <person name="Sisk P."/>
            <person name="Stolte C."/>
            <person name="Sykes S."/>
            <person name="White J."/>
            <person name="Yandava C."/>
            <person name="Haas B."/>
            <person name="Nusbaum C."/>
            <person name="Birren B."/>
        </authorList>
    </citation>
    <scope>NUCLEOTIDE SEQUENCE [LARGE SCALE GENOMIC DNA]</scope>
    <source>
        <strain evidence="17">ATCC 50818</strain>
    </source>
</reference>
<comment type="similarity">
    <text evidence="2">Belongs to the dynein heavy chain family.</text>
</comment>
<dbReference type="PANTHER" id="PTHR46532">
    <property type="entry name" value="MALE FERTILITY FACTOR KL5"/>
    <property type="match status" value="1"/>
</dbReference>
<feature type="domain" description="AAA+ ATPase" evidence="16">
    <location>
        <begin position="2515"/>
        <end position="2665"/>
    </location>
</feature>
<dbReference type="InterPro" id="IPR026983">
    <property type="entry name" value="DHC"/>
</dbReference>
<dbReference type="GeneID" id="16073815"/>
<evidence type="ECO:0000256" key="15">
    <source>
        <dbReference type="SAM" id="Coils"/>
    </source>
</evidence>
<dbReference type="Proteomes" id="UP000007799">
    <property type="component" value="Unassembled WGS sequence"/>
</dbReference>
<dbReference type="Gene3D" id="1.20.1270.280">
    <property type="match status" value="1"/>
</dbReference>
<dbReference type="Pfam" id="PF03028">
    <property type="entry name" value="Dynein_heavy"/>
    <property type="match status" value="1"/>
</dbReference>
<dbReference type="FunFam" id="1.20.1270.280:FF:000004">
    <property type="entry name" value="Cytoplasmic dynein heavy chain 2"/>
    <property type="match status" value="1"/>
</dbReference>
<dbReference type="FunFam" id="1.10.287.2620:FF:000001">
    <property type="entry name" value="Cytoplasmic dynein heavy chain 1"/>
    <property type="match status" value="1"/>
</dbReference>
<dbReference type="InterPro" id="IPR035706">
    <property type="entry name" value="AAA_9"/>
</dbReference>
<dbReference type="InParanoid" id="F2UCN3"/>
<dbReference type="Pfam" id="PF17852">
    <property type="entry name" value="Dynein_AAA_lid"/>
    <property type="match status" value="1"/>
</dbReference>
<dbReference type="OMA" id="NERQMTR"/>
<dbReference type="FunFam" id="3.40.50.300:FF:000517">
    <property type="entry name" value="Cytoplasmic dynein heavy chain 1"/>
    <property type="match status" value="1"/>
</dbReference>
<dbReference type="Pfam" id="PF18199">
    <property type="entry name" value="Dynein_C"/>
    <property type="match status" value="1"/>
</dbReference>
<dbReference type="CDD" id="cd00009">
    <property type="entry name" value="AAA"/>
    <property type="match status" value="2"/>
</dbReference>
<dbReference type="FunFam" id="1.10.8.720:FF:000003">
    <property type="entry name" value="Cytoplasmic dynein heavy chain 2"/>
    <property type="match status" value="1"/>
</dbReference>
<evidence type="ECO:0000256" key="10">
    <source>
        <dbReference type="ARBA" id="ARBA00023017"/>
    </source>
</evidence>
<dbReference type="InterPro" id="IPR042222">
    <property type="entry name" value="Dynein_2_N"/>
</dbReference>
<dbReference type="FunFam" id="3.10.490.20:FF:000004">
    <property type="entry name" value="Cytoplasmic dynein heavy chain 2"/>
    <property type="match status" value="1"/>
</dbReference>
<name>F2UCN3_SALR5</name>
<evidence type="ECO:0000256" key="9">
    <source>
        <dbReference type="ARBA" id="ARBA00022840"/>
    </source>
</evidence>
<proteinExistence type="inferred from homology"/>
<dbReference type="Gene3D" id="1.10.8.710">
    <property type="match status" value="1"/>
</dbReference>
<dbReference type="Gene3D" id="1.10.8.1220">
    <property type="match status" value="1"/>
</dbReference>
<dbReference type="InterPro" id="IPR013602">
    <property type="entry name" value="Dynein_heavy_linker"/>
</dbReference>
<dbReference type="Pfam" id="PF08385">
    <property type="entry name" value="DHC_N1"/>
    <property type="match status" value="1"/>
</dbReference>
<keyword evidence="13" id="KW-0206">Cytoskeleton</keyword>
<dbReference type="Pfam" id="PF12777">
    <property type="entry name" value="MT"/>
    <property type="match status" value="1"/>
</dbReference>
<dbReference type="Gene3D" id="3.40.50.300">
    <property type="entry name" value="P-loop containing nucleotide triphosphate hydrolases"/>
    <property type="match status" value="5"/>
</dbReference>
<dbReference type="GO" id="GO:0051959">
    <property type="term" value="F:dynein light intermediate chain binding"/>
    <property type="evidence" value="ECO:0007669"/>
    <property type="project" value="InterPro"/>
</dbReference>
<dbReference type="KEGG" id="sre:PTSG_06350"/>
<dbReference type="Pfam" id="PF22597">
    <property type="entry name" value="DYN_lid"/>
    <property type="match status" value="1"/>
</dbReference>
<evidence type="ECO:0000256" key="6">
    <source>
        <dbReference type="ARBA" id="ARBA00022701"/>
    </source>
</evidence>
<dbReference type="Gene3D" id="1.20.58.1120">
    <property type="match status" value="1"/>
</dbReference>
<dbReference type="InterPro" id="IPR013594">
    <property type="entry name" value="Dynein_heavy_tail"/>
</dbReference>
<keyword evidence="5" id="KW-0963">Cytoplasm</keyword>
<dbReference type="GO" id="GO:0008569">
    <property type="term" value="F:minus-end-directed microtubule motor activity"/>
    <property type="evidence" value="ECO:0007669"/>
    <property type="project" value="InterPro"/>
</dbReference>
<dbReference type="PANTHER" id="PTHR46532:SF4">
    <property type="entry name" value="AAA+ ATPASE DOMAIN-CONTAINING PROTEIN"/>
    <property type="match status" value="1"/>
</dbReference>
<evidence type="ECO:0000256" key="8">
    <source>
        <dbReference type="ARBA" id="ARBA00022741"/>
    </source>
</evidence>
<dbReference type="eggNOG" id="KOG3595">
    <property type="taxonomic scope" value="Eukaryota"/>
</dbReference>
<dbReference type="InterPro" id="IPR027417">
    <property type="entry name" value="P-loop_NTPase"/>
</dbReference>
<evidence type="ECO:0000313" key="17">
    <source>
        <dbReference type="EMBL" id="EGD74340.1"/>
    </source>
</evidence>
<dbReference type="Pfam" id="PF08393">
    <property type="entry name" value="DHC_N2"/>
    <property type="match status" value="1"/>
</dbReference>
<dbReference type="FunFam" id="1.20.58.1120:FF:000003">
    <property type="entry name" value="Cytoplasmic dynein heavy chain 1"/>
    <property type="match status" value="1"/>
</dbReference>
<dbReference type="Pfam" id="PF18198">
    <property type="entry name" value="AAA_lid_11"/>
    <property type="match status" value="1"/>
</dbReference>
<feature type="domain" description="AAA+ ATPase" evidence="16">
    <location>
        <begin position="1849"/>
        <end position="1988"/>
    </location>
</feature>
<dbReference type="GO" id="GO:0005524">
    <property type="term" value="F:ATP binding"/>
    <property type="evidence" value="ECO:0007669"/>
    <property type="project" value="UniProtKB-KW"/>
</dbReference>
<dbReference type="FunFam" id="1.20.140.100:FF:000002">
    <property type="entry name" value="Cytoplasmic dynein heavy chain 1"/>
    <property type="match status" value="1"/>
</dbReference>
<feature type="domain" description="AAA+ ATPase" evidence="16">
    <location>
        <begin position="2857"/>
        <end position="3023"/>
    </location>
</feature>
<keyword evidence="12" id="KW-0505">Motor protein</keyword>
<keyword evidence="10" id="KW-0243">Dynein</keyword>
<dbReference type="GO" id="GO:0005874">
    <property type="term" value="C:microtubule"/>
    <property type="evidence" value="ECO:0007669"/>
    <property type="project" value="UniProtKB-KW"/>
</dbReference>
<dbReference type="Gene3D" id="3.20.180.20">
    <property type="entry name" value="Dynein heavy chain, N-terminal domain 2"/>
    <property type="match status" value="1"/>
</dbReference>
<dbReference type="FunCoup" id="F2UCN3">
    <property type="interactions" value="1204"/>
</dbReference>
<evidence type="ECO:0000256" key="1">
    <source>
        <dbReference type="ARBA" id="ARBA00004245"/>
    </source>
</evidence>
<dbReference type="InterPro" id="IPR041228">
    <property type="entry name" value="Dynein_C"/>
</dbReference>
<dbReference type="FunFam" id="1.10.8.710:FF:000005">
    <property type="entry name" value="Cytoplasmic dynein heavy chain 1"/>
    <property type="match status" value="1"/>
</dbReference>
<dbReference type="InterPro" id="IPR043160">
    <property type="entry name" value="Dynein_C_barrel"/>
</dbReference>
<evidence type="ECO:0000256" key="13">
    <source>
        <dbReference type="ARBA" id="ARBA00023212"/>
    </source>
</evidence>
<dbReference type="GO" id="GO:0045505">
    <property type="term" value="F:dynein intermediate chain binding"/>
    <property type="evidence" value="ECO:0007669"/>
    <property type="project" value="InterPro"/>
</dbReference>
<evidence type="ECO:0000256" key="14">
    <source>
        <dbReference type="ARBA" id="ARBA00033439"/>
    </source>
</evidence>
<evidence type="ECO:0000256" key="3">
    <source>
        <dbReference type="ARBA" id="ARBA00011655"/>
    </source>
</evidence>
<protein>
    <recommendedName>
        <fullName evidence="4">Dynein heavy chain, cytoplasmic</fullName>
    </recommendedName>
    <alternativeName>
        <fullName evidence="14">Dynein heavy chain, cytosolic</fullName>
    </alternativeName>
</protein>
<dbReference type="InterPro" id="IPR004273">
    <property type="entry name" value="Dynein_heavy_D6_P-loop"/>
</dbReference>
<evidence type="ECO:0000256" key="11">
    <source>
        <dbReference type="ARBA" id="ARBA00023054"/>
    </source>
</evidence>
<dbReference type="Gene3D" id="6.10.140.1060">
    <property type="match status" value="1"/>
</dbReference>
<keyword evidence="7" id="KW-0677">Repeat</keyword>
<dbReference type="STRING" id="946362.F2UCN3"/>
<dbReference type="FunFam" id="1.20.920.30:FF:000001">
    <property type="entry name" value="Cytoplasmic dynein heavy chain 1"/>
    <property type="match status" value="1"/>
</dbReference>
<dbReference type="FunFam" id="3.40.50.300:FF:000373">
    <property type="entry name" value="Cytoplasmic dynein heavy chain 2"/>
    <property type="match status" value="1"/>
</dbReference>
<dbReference type="InterPro" id="IPR024317">
    <property type="entry name" value="Dynein_heavy_chain_D4_dom"/>
</dbReference>
<evidence type="ECO:0000256" key="7">
    <source>
        <dbReference type="ARBA" id="ARBA00022737"/>
    </source>
</evidence>
<accession>F2UCN3</accession>
<dbReference type="SMART" id="SM00382">
    <property type="entry name" value="AAA"/>
    <property type="match status" value="3"/>
</dbReference>
<dbReference type="FunFam" id="3.40.50.300:FF:000122">
    <property type="entry name" value="Cytoplasmic dynein 1 heavy chain"/>
    <property type="match status" value="1"/>
</dbReference>
<dbReference type="GO" id="GO:0007018">
    <property type="term" value="P:microtubule-based movement"/>
    <property type="evidence" value="ECO:0007669"/>
    <property type="project" value="InterPro"/>
</dbReference>
<feature type="coiled-coil region" evidence="15">
    <location>
        <begin position="3106"/>
        <end position="3199"/>
    </location>
</feature>
<evidence type="ECO:0000256" key="4">
    <source>
        <dbReference type="ARBA" id="ARBA00022197"/>
    </source>
</evidence>
<sequence>MSTTVEGAETAADQAVVTSVQQAVIESVALHTPASINTVKQAVEAANPQIARLCVDTQVFALTVSARPVGEESEELEESTSSAWDVSVHAGIHFVPRSKPVIFLKDSPTLTAAKPISEQLRVIAPLSGPGTQPFASLHGLVQHVLSPLLAGVLEAEQAQEQSGVRGLKKSVKDLELSLLQLQQDVHIPRVVLTPHPAIREVLERAERENRKPSIHDFEDRLEDPKFLDALSKTLARWTREIQQVTKLERDPSTGSAMQEVSFWRNLGTALQAIKKQRESPAVTLTIGILQHGRRFHATMSFDQDSGLDAKIKLVNDYNELMHGFPAKDLLAASDTEQLRQALVTIFSHLKRIRKTKYPVKRCQNLILAISRDMAAQLTAILSNLELMHMSYADFDRTIHGCSRLFKTWEEEVERFRTQLRMQLRQNPDPNMRTLKILHPEHRPLQERIEELRKFRASHEQLRNVIERVLRAPAPGEAVTGSLDAQDVQAVKDVDSAYNMMKDIDALDLSDQGARLWSTRLQAYHDRIALVEARVSSKLRDQLGAARSANDMFRILSRYETLVNRKNIKSEIKSHSGQLLSRVLTDIDKLHHKFAVEFEATTNARLSKARDVPPVSAKIVWIKQFEHKLDLYLSRVDNVLGIGWDKLPEGKKLRRSAEELRAKLDHDAVFNHWQEQAAKLEHSSSTTKALGVVQNKAGKLELVVDVPRVAIEANNESRNLKFLGHRPRVGLARKFMFARTSYSFCMSLDGSVRTYKHTLAKLADAPKLKPLVAKYHDRIHRLLHDHIDLTWGDHRVERFVGDLAENTHIFQEKVDSVIAADRHIQKQVAELDTCALSKVTLSQVLDAVQAVVDDLDRQAFSHLSTWVRDVDDRISDKLEDRLREAMARWTKALNEYDLVLPPGAAMDVIHEHRRIIKRIPLEILIHNQMLVVHPPPEAAREALLQQLQQYLVVITSLPRIRTSNHELQPTHTARSSSSYCGLLARMADGNQHLLSAYSAIEARVAAIEEYVQVWIQYQALWDMQTDSIVAALGDDLNMWNQLLVDIKKARRTFDTAETSKAFGPVEVNYGQVQARVIMKYDALHRDMLNKFGSKMANKMRRFFESVGESRQALEKVTLEGVSTADAVACIKTLGEMKRRRKLWMHDLEQFTAGQKILERQRYQFPRDWLYLDNVEGEWEAFNEILNKKDGVVQGQLVPLQMKVVSEDRAMETRVASLLDDWAKNKPVGGTVRPDAAVNTLAIYEARFDKLKAEFDSLTEAKVALDLPVARDDRLAQSLHELHELQSSWSELSQIWERINDLKQIPWSAVVPRKLRGALEDLVKDLKNLPMGVREYESYEYTMSQVKSYVKANKHIVDLKSDALKDRHWRKLIQLLGVDWVVTDMVLGNVWEVDLDRHAKAVQEVMGQAQGEMGLEEYLRQVKELWAGFELDLVDYQHKTYLIRGWDDLFNQLKEHITSMEAMRMSPYFAAFEEEATTWYDKLNKMFTIYDVWMDVQRQWVYLEGIFTGSADIKHLLPNETSRFQTISAEFLGLMKRVQQTRMAIDVLNIPDGQKSLERLADLLGKIQKALGEYLERERQAFPRFYFVGDEDLLEIIGNSKNIDRMQKHFIKMFAGVQTITLNDDQSLVTGISSKEGEFVPFVQPVTCKDVKINVWLTQVQEQMRVSLATSLNKAVTDLRAMSEDKFDFAAYKAWLDTYQAQLVVLAAQINWSERVEAALEQGGGAQHLQPVIDHVNEVLSALADTVLQYQPPILRKKLEHTITELVHQRDVTRELVATGATSPQDFEWLKYMRFYFNPREENVLQQLTICMANTRTFYGFEYLGLVDKLVQTPLTDRCFLTMMQALDMKQGGSPFGPAGTGKTESVKALGAQLGRFVLVFNCDETFDFHAMGRIFVGLCQVGAWGCFDEFNRLEERMLSAVSQQIQTIQLTLKDAAPGTTPTTDLLGRTVTVSPSMAIFITMNPGYAGRSNLPDNLKKLFRPLAMTKPDRQLIAQVMLFSQGFRTAEQLSRKIVPLFILCQEQLSAQSHYDFGLRSLKAVLVSAGNIKRQHLEDLRAKMQQQEGGGDEQQERDLAAAIDEQEVLIQSVTQTMVPKLVADDLPLLDSLLSDVFPGVQPPALPLADLKKAIEEVCADWHYVLSDMFMMKILQVYQVSCLQHGLMLVGPSGSGKSAAWKVLKEALQRMEKAEVFTHVIDPKAITKDELYGTLDPTTREWTDGIFTHVVRKIYDNQRNEQDHRQWIVLDGDVDPEWVENLNSVLDDNKLLTLPNGERLSLPPCLRIMFEVKDLKHATLATVSRCGMVWFSEDVVTIDMYFERYLGRLATTPFPAEAADALKPNDMLEIQQGVAEVLSPYLSDGGLAMTAIDYARDLFHIMEFSNMRSVNSFLSMLNFIPRAIAGYNASHPDFPMTPEQVRAYTEKRLVFALLWALVGDSKGTVRSEFSEWVREQVAGGMDLPQGDIMDFEVQLPVGTWQPWKDKVPRIEIDNKKISGTDVVVPTLDTVRHEDVLYTWLKEHLPIVLCGPPGSGKTMTLFSALRALPHFEVAGLNFSSSTTPELIMKTFEQYCEYRNTPNGIVLAPAQLNKWLVIFMDECNLPAPDTYETVRVVTFIRQMVEQGGFWRTEDFKWVRLDRIQFVGACNPPTDPGRVPLDQRLLCHVPVVYVDYPGAESLRQIYGTFNRAMLGLQPSLKTHADALTDAMVDFFTQTSQRFTADMQPHYIYSPREMTRWVKGIAEAIEPLPSLDLDGLVRLWAHEALRLFQDRLVGDDERQWTEEQIDAVARKHFAGLNHVQALQRPILYSNWLSRDYVPVEQEELRDFVQARLKVFYEEELDAQLVLFDEVLDHVLRIDRVFRQNQGHMLLIGMPGAGKTTLARFVAWMNGLSVFQVKVHKNYDAEAFDEDLRHVLRRAGTLGEKIVFIMDEGNVMDTAFLERMNTLLANGEVPGLFEGDEYTTLMNQCKEGAQRDGLVLEGNDELYRWFSLQVMNNLHVVFTMNPSEGGLQERASTSPALFNRCVLNWFGDWSDHAVYQVGYELTAQVDLERPGYLAPPTLPAVAYDCLPSPIDHRAAVINACVYVHKSTRQAARRLLKREGRSTVITPRHFLEFVQQIVHVYNEKRSNLEEQQLHLNVGLDKIEQTFKAVEQEQAKMAEEEVKLREMNARANDKMKEVMVNREKTQAKQDESAKLEAELVQKQKQVRENKAGVEAELAEVEPAVREAKTAVQGIEKRHLTELKALGNPPQAVKLALESVLCMLGEANADWKFIRSYITRDDFISSIINFNPDSVTPRIRDTMEKRYLSNPDYDVDKAFRASQAAGPLVKWARAMVGYATMLLKIEPLRNELRSLTQEAEAMAQQHEEVQVLLKELEGTLEALTLEYNELQKDIGRTEEQLRITKSKVERSMKLLESLNDERERWSKGSEEFTQQMATIAGDSLLAGAFLAYAGYFDQTYRASLFKLWRRCLENSAVNYKRDLAIPEYLSTPDERLAWRSNGLPDDELCTENAIMLKRSVRYPLVIDPAGQAVAFILQQYADVKIQRTSFLDKSFKKTLESALRFGTPLLVQDAEGYDPLLNPVLNHEVRKTGGRVLVSLGQDDGIDLSPAFHIILTTRNSTHQFPADLCSRVTMVNFTVTRGSLQSQCLNQMLRSERPDVDAKRSEQLKLQGAFRAQLRRLERDLLSTLNEVGGSILDDDKVLTALETLKQQAAEVAQKVRESDSVMAEISAVTAEYQPLAHKCSNIYFTLEQLHVVHFLYRYSLQFFLNIFHVVLNENVHLTGLDNPGERLRIITKDLFLAVYTRVAPGLLHEHRMSFAVTLLRFYLQGTRDELPEDEFSHLFSSAGAQVAGVTTAFDFLLSETIRTPQALAAEHLSKSLPNAFASLLQDIRNNEAAFVEWINSPYPELDRPEYMSYTEGVSDTVQAFRHLLLLRALRPDRVLAMCHELVVGVFGGSFASSAAEAAELLVNSVLKEVDCRTPLLLCGVRGFDASSKVRDLALTQGRVLSEVAIGSEEGFKDADRQMSAAAKAGNWVMLKNVHLGPSWLTTLEKKLLGLNPHSNFRLFLTTEINPKLPPNLLSAAQVFVYEPASGIKASLVRALHSVPEQTMAREPAERGRVHLLLCWLHAVVVERLRYAPLGWSKRYEFGEADFKTATDTVDTWIDLTAQGRSHIDPAKIPWEALQELVTSSIYGGRIDNDTDMRLLRAFVERFFTAESFEEGFPLVDADPVTKTAVITAPEGTRRDQFLQWADSLPNSQSPAWLGLPANAENVLLTNRAETMINNMHKLQTTDEEDDFGEESTEVTPSSAVPMWMRHLKTSCQEWLAVLPDDLDTLHRSPEKIRDPLFRFFDREIGIGSKLLKTVRRDLGDVVLACDGEIKQTNYLRSLMVDHLTKGQVFKEWLRYKVPKDSSVSTWITDFSERVRQLQAVVRHCNAGQDLRALNVWIGGLFVPEAFITATRQAVAQAHSWPLETLELVLDMRPEQAADSVPGVVDAQSFKLVNMRMDGATGKGSALALSQTTFTVIPLTILKWVNTVQEALPAEEGSGGIRVPVYLNATRAELIFTCTLRAEGLSESTVYGRGVALACSSLSGVV</sequence>
<dbReference type="OrthoDB" id="14187at2759"/>
<dbReference type="EMBL" id="GL832968">
    <property type="protein sequence ID" value="EGD74340.1"/>
    <property type="molecule type" value="Genomic_DNA"/>
</dbReference>
<dbReference type="Gene3D" id="1.10.472.130">
    <property type="match status" value="1"/>
</dbReference>
<dbReference type="InterPro" id="IPR043157">
    <property type="entry name" value="Dynein_AAA1S"/>
</dbReference>
<dbReference type="GO" id="GO:0005858">
    <property type="term" value="C:axonemal dynein complex"/>
    <property type="evidence" value="ECO:0007669"/>
    <property type="project" value="TreeGrafter"/>
</dbReference>
<dbReference type="InterPro" id="IPR041658">
    <property type="entry name" value="AAA_lid_11"/>
</dbReference>
<dbReference type="Gene3D" id="1.20.140.100">
    <property type="entry name" value="Dynein heavy chain, N-terminal domain 2"/>
    <property type="match status" value="1"/>
</dbReference>
<dbReference type="Gene3D" id="1.10.8.720">
    <property type="entry name" value="Region D6 of dynein motor"/>
    <property type="match status" value="1"/>
</dbReference>
<dbReference type="InterPro" id="IPR035699">
    <property type="entry name" value="AAA_6"/>
</dbReference>
<dbReference type="InterPro" id="IPR041466">
    <property type="entry name" value="Dynein_AAA5_ext"/>
</dbReference>
<evidence type="ECO:0000256" key="2">
    <source>
        <dbReference type="ARBA" id="ARBA00008887"/>
    </source>
</evidence>
<organism evidence="18">
    <name type="scientific">Salpingoeca rosetta (strain ATCC 50818 / BSB-021)</name>
    <dbReference type="NCBI Taxonomy" id="946362"/>
    <lineage>
        <taxon>Eukaryota</taxon>
        <taxon>Choanoflagellata</taxon>
        <taxon>Craspedida</taxon>
        <taxon>Salpingoecidae</taxon>
        <taxon>Salpingoeca</taxon>
    </lineage>
</organism>
<keyword evidence="8" id="KW-0547">Nucleotide-binding</keyword>
<dbReference type="FunFam" id="3.20.180.20:FF:000002">
    <property type="entry name" value="Cytoplasmic dynein heavy chain 1"/>
    <property type="match status" value="1"/>
</dbReference>
<dbReference type="Pfam" id="PF12780">
    <property type="entry name" value="AAA_8"/>
    <property type="match status" value="1"/>
</dbReference>
<keyword evidence="11 15" id="KW-0175">Coiled coil</keyword>
<comment type="subunit">
    <text evidence="3">Consists of at least two heavy chains and a number of intermediate and light chains.</text>
</comment>
<dbReference type="Pfam" id="PF12775">
    <property type="entry name" value="AAA_7"/>
    <property type="match status" value="1"/>
</dbReference>
<evidence type="ECO:0000256" key="12">
    <source>
        <dbReference type="ARBA" id="ARBA00023175"/>
    </source>
</evidence>
<feature type="coiled-coil region" evidence="15">
    <location>
        <begin position="3338"/>
        <end position="3414"/>
    </location>
</feature>
<dbReference type="FunFam" id="3.40.50.300:FF:000071">
    <property type="entry name" value="Cytoplasmic dynein heavy chain 1"/>
    <property type="match status" value="1"/>
</dbReference>
<dbReference type="InterPro" id="IPR042228">
    <property type="entry name" value="Dynein_linker_3"/>
</dbReference>
<evidence type="ECO:0000259" key="16">
    <source>
        <dbReference type="SMART" id="SM00382"/>
    </source>
</evidence>
<dbReference type="Gene3D" id="1.20.920.30">
    <property type="match status" value="1"/>
</dbReference>
<dbReference type="InterPro" id="IPR042219">
    <property type="entry name" value="AAA_lid_11_sf"/>
</dbReference>
<dbReference type="Gene3D" id="1.20.920.20">
    <property type="match status" value="1"/>
</dbReference>
<evidence type="ECO:0000313" key="18">
    <source>
        <dbReference type="Proteomes" id="UP000007799"/>
    </source>
</evidence>
<dbReference type="Gene3D" id="3.10.490.20">
    <property type="match status" value="1"/>
</dbReference>
<dbReference type="InterPro" id="IPR054354">
    <property type="entry name" value="DYNC2H1-like_lid"/>
</dbReference>
<evidence type="ECO:0000256" key="5">
    <source>
        <dbReference type="ARBA" id="ARBA00022490"/>
    </source>
</evidence>
<keyword evidence="9" id="KW-0067">ATP-binding</keyword>
<keyword evidence="6" id="KW-0493">Microtubule</keyword>